<reference evidence="10 11" key="1">
    <citation type="journal article" date="2011" name="EMBO J.">
        <title>Structural diversity of bacterial flagellar motors.</title>
        <authorList>
            <person name="Chen S."/>
            <person name="Beeby M."/>
            <person name="Murphy G.E."/>
            <person name="Leadbetter J.R."/>
            <person name="Hendrixson D.R."/>
            <person name="Briegel A."/>
            <person name="Li Z."/>
            <person name="Shi J."/>
            <person name="Tocheva E.I."/>
            <person name="Muller A."/>
            <person name="Dobro M.J."/>
            <person name="Jensen G.J."/>
        </authorList>
    </citation>
    <scope>NUCLEOTIDE SEQUENCE [LARGE SCALE GENOMIC DNA]</scope>
    <source>
        <strain evidence="10 11">ATCC 19624</strain>
    </source>
</reference>
<dbReference type="SUPFAM" id="SSF51069">
    <property type="entry name" value="Carbonic anhydrase"/>
    <property type="match status" value="1"/>
</dbReference>
<feature type="signal peptide" evidence="8">
    <location>
        <begin position="1"/>
        <end position="31"/>
    </location>
</feature>
<comment type="caution">
    <text evidence="10">The sequence shown here is derived from an EMBL/GenBank/DDBJ whole genome shotgun (WGS) entry which is preliminary data.</text>
</comment>
<keyword evidence="3" id="KW-0479">Metal-binding</keyword>
<dbReference type="EC" id="4.2.1.1" evidence="2"/>
<dbReference type="PANTHER" id="PTHR18952:SF265">
    <property type="entry name" value="CARBONIC ANHYDRASE"/>
    <property type="match status" value="1"/>
</dbReference>
<feature type="domain" description="Alpha-carbonic anhydrase" evidence="9">
    <location>
        <begin position="187"/>
        <end position="422"/>
    </location>
</feature>
<evidence type="ECO:0000313" key="10">
    <source>
        <dbReference type="EMBL" id="EGI76694.1"/>
    </source>
</evidence>
<dbReference type="PROSITE" id="PS51318">
    <property type="entry name" value="TAT"/>
    <property type="match status" value="1"/>
</dbReference>
<name>F3KUE4_9BURK</name>
<dbReference type="GO" id="GO:0004089">
    <property type="term" value="F:carbonate dehydratase activity"/>
    <property type="evidence" value="ECO:0007669"/>
    <property type="project" value="UniProtKB-EC"/>
</dbReference>
<dbReference type="EMBL" id="AEGR01000060">
    <property type="protein sequence ID" value="EGI76694.1"/>
    <property type="molecule type" value="Genomic_DNA"/>
</dbReference>
<keyword evidence="8" id="KW-0732">Signal</keyword>
<sequence>MKTRTAPSLRQQLLALFTGATALALVAAALAPSLGRAQAPASAPKSAAGPVTQPVAPQGDVATNPVRQPSAEQAPVRVEGGSNTIANQIKDVMNGGDATGKQLNIIIDKNSSSGGMATGSQPPKNPGAAPQGSKPTNSAQMRKAELDGKTRLAQSSNPRNASGIVIRAKPLPMPKPVAKHAEPELPEHWSYEGPGGPQNWHKLKPEYAMCGKGKTQSPIAIMDDDTLKGPAEPLQFSYKPSKGTITDTGHSIEVKVYNTDNVLTVRNTKYRLLQFHFHAPAEETINGQHFPLGAHFVHKNDMGQLAVVTVLFETGDPNALIEKVWTHMPLGPSDSVRMPPDLVNVYDILPKDQRYYSYFGSLTTPPCTEGVLWLVLKQPVQISPEQLYMYTQLYSNTARPLQPRNSRTIRDAITLTGAMPTN</sequence>
<gene>
    <name evidence="10" type="ORF">HGR_10390</name>
</gene>
<keyword evidence="5" id="KW-0456">Lyase</keyword>
<feature type="compositionally biased region" description="Polar residues" evidence="7">
    <location>
        <begin position="109"/>
        <end position="122"/>
    </location>
</feature>
<evidence type="ECO:0000256" key="2">
    <source>
        <dbReference type="ARBA" id="ARBA00012925"/>
    </source>
</evidence>
<evidence type="ECO:0000256" key="3">
    <source>
        <dbReference type="ARBA" id="ARBA00022723"/>
    </source>
</evidence>
<dbReference type="Proteomes" id="UP000016368">
    <property type="component" value="Unassembled WGS sequence"/>
</dbReference>
<evidence type="ECO:0000256" key="5">
    <source>
        <dbReference type="ARBA" id="ARBA00023239"/>
    </source>
</evidence>
<evidence type="ECO:0000256" key="6">
    <source>
        <dbReference type="ARBA" id="ARBA00048348"/>
    </source>
</evidence>
<dbReference type="InterPro" id="IPR041891">
    <property type="entry name" value="Alpha_CA_prokaryot-like"/>
</dbReference>
<comment type="similarity">
    <text evidence="1">Belongs to the alpha-carbonic anhydrase family.</text>
</comment>
<dbReference type="eggNOG" id="COG3338">
    <property type="taxonomic scope" value="Bacteria"/>
</dbReference>
<dbReference type="RefSeq" id="WP_006298144.1">
    <property type="nucleotide sequence ID" value="NZ_AEGR01000060.1"/>
</dbReference>
<evidence type="ECO:0000259" key="9">
    <source>
        <dbReference type="PROSITE" id="PS51144"/>
    </source>
</evidence>
<evidence type="ECO:0000256" key="1">
    <source>
        <dbReference type="ARBA" id="ARBA00010718"/>
    </source>
</evidence>
<dbReference type="STRING" id="887062.HGR_10390"/>
<organism evidence="10 11">
    <name type="scientific">Hylemonella gracilis ATCC 19624</name>
    <dbReference type="NCBI Taxonomy" id="887062"/>
    <lineage>
        <taxon>Bacteria</taxon>
        <taxon>Pseudomonadati</taxon>
        <taxon>Pseudomonadota</taxon>
        <taxon>Betaproteobacteria</taxon>
        <taxon>Burkholderiales</taxon>
        <taxon>Comamonadaceae</taxon>
        <taxon>Hylemonella</taxon>
    </lineage>
</organism>
<keyword evidence="11" id="KW-1185">Reference proteome</keyword>
<dbReference type="InterPro" id="IPR023561">
    <property type="entry name" value="Carbonic_anhydrase_a-class"/>
</dbReference>
<feature type="region of interest" description="Disordered" evidence="7">
    <location>
        <begin position="109"/>
        <end position="160"/>
    </location>
</feature>
<dbReference type="Pfam" id="PF00194">
    <property type="entry name" value="Carb_anhydrase"/>
    <property type="match status" value="1"/>
</dbReference>
<feature type="chain" id="PRO_5003298364" description="carbonic anhydrase" evidence="8">
    <location>
        <begin position="32"/>
        <end position="422"/>
    </location>
</feature>
<dbReference type="AlphaFoldDB" id="F3KUE4"/>
<dbReference type="CDD" id="cd03124">
    <property type="entry name" value="alpha_CA_prokaryotic_like"/>
    <property type="match status" value="1"/>
</dbReference>
<evidence type="ECO:0000313" key="11">
    <source>
        <dbReference type="Proteomes" id="UP000016368"/>
    </source>
</evidence>
<dbReference type="OrthoDB" id="5327615at2"/>
<comment type="catalytic activity">
    <reaction evidence="6">
        <text>hydrogencarbonate + H(+) = CO2 + H2O</text>
        <dbReference type="Rhea" id="RHEA:10748"/>
        <dbReference type="ChEBI" id="CHEBI:15377"/>
        <dbReference type="ChEBI" id="CHEBI:15378"/>
        <dbReference type="ChEBI" id="CHEBI:16526"/>
        <dbReference type="ChEBI" id="CHEBI:17544"/>
        <dbReference type="EC" id="4.2.1.1"/>
    </reaction>
</comment>
<feature type="region of interest" description="Disordered" evidence="7">
    <location>
        <begin position="40"/>
        <end position="83"/>
    </location>
</feature>
<keyword evidence="4" id="KW-0862">Zinc</keyword>
<evidence type="ECO:0000256" key="7">
    <source>
        <dbReference type="SAM" id="MobiDB-lite"/>
    </source>
</evidence>
<dbReference type="SMART" id="SM01057">
    <property type="entry name" value="Carb_anhydrase"/>
    <property type="match status" value="1"/>
</dbReference>
<dbReference type="PANTHER" id="PTHR18952">
    <property type="entry name" value="CARBONIC ANHYDRASE"/>
    <property type="match status" value="1"/>
</dbReference>
<dbReference type="InterPro" id="IPR006311">
    <property type="entry name" value="TAT_signal"/>
</dbReference>
<evidence type="ECO:0000256" key="4">
    <source>
        <dbReference type="ARBA" id="ARBA00022833"/>
    </source>
</evidence>
<dbReference type="GO" id="GO:0008270">
    <property type="term" value="F:zinc ion binding"/>
    <property type="evidence" value="ECO:0007669"/>
    <property type="project" value="InterPro"/>
</dbReference>
<protein>
    <recommendedName>
        <fullName evidence="2">carbonic anhydrase</fullName>
        <ecNumber evidence="2">4.2.1.1</ecNumber>
    </recommendedName>
</protein>
<accession>F3KUE4</accession>
<evidence type="ECO:0000256" key="8">
    <source>
        <dbReference type="SAM" id="SignalP"/>
    </source>
</evidence>
<dbReference type="InterPro" id="IPR001148">
    <property type="entry name" value="CA_dom"/>
</dbReference>
<dbReference type="InterPro" id="IPR036398">
    <property type="entry name" value="CA_dom_sf"/>
</dbReference>
<dbReference type="Gene3D" id="3.10.200.10">
    <property type="entry name" value="Alpha carbonic anhydrase"/>
    <property type="match status" value="1"/>
</dbReference>
<proteinExistence type="inferred from homology"/>
<dbReference type="PROSITE" id="PS51144">
    <property type="entry name" value="ALPHA_CA_2"/>
    <property type="match status" value="1"/>
</dbReference>